<evidence type="ECO:0000313" key="2">
    <source>
        <dbReference type="EMBL" id="KAK1116893.1"/>
    </source>
</evidence>
<comment type="caution">
    <text evidence="2">The sequence shown here is derived from an EMBL/GenBank/DDBJ whole genome shotgun (WGS) entry which is preliminary data.</text>
</comment>
<name>A0AA40FDA4_9HYME</name>
<dbReference type="AlphaFoldDB" id="A0AA40FDA4"/>
<reference evidence="2" key="1">
    <citation type="submission" date="2021-10" db="EMBL/GenBank/DDBJ databases">
        <title>Melipona bicolor Genome sequencing and assembly.</title>
        <authorList>
            <person name="Araujo N.S."/>
            <person name="Arias M.C."/>
        </authorList>
    </citation>
    <scope>NUCLEOTIDE SEQUENCE</scope>
    <source>
        <strain evidence="2">USP_2M_L1-L4_2017</strain>
        <tissue evidence="2">Whole body</tissue>
    </source>
</reference>
<sequence>MRSESSTVSDEEEQVAGSPMAQVTSSMPVLEPRRDPGPSRGLLIGVLLLLSLPRCRCFDLVNVTVVEVRRSKHGQQPDLWVPVVRGKRIPGVV</sequence>
<dbReference type="EMBL" id="JAHYIQ010000060">
    <property type="protein sequence ID" value="KAK1116893.1"/>
    <property type="molecule type" value="Genomic_DNA"/>
</dbReference>
<protein>
    <submittedName>
        <fullName evidence="2">Uncharacterized protein</fullName>
    </submittedName>
</protein>
<gene>
    <name evidence="2" type="ORF">K0M31_017970</name>
</gene>
<keyword evidence="3" id="KW-1185">Reference proteome</keyword>
<accession>A0AA40FDA4</accession>
<evidence type="ECO:0000313" key="3">
    <source>
        <dbReference type="Proteomes" id="UP001177670"/>
    </source>
</evidence>
<evidence type="ECO:0000256" key="1">
    <source>
        <dbReference type="SAM" id="MobiDB-lite"/>
    </source>
</evidence>
<proteinExistence type="predicted"/>
<feature type="region of interest" description="Disordered" evidence="1">
    <location>
        <begin position="1"/>
        <end position="35"/>
    </location>
</feature>
<dbReference type="Proteomes" id="UP001177670">
    <property type="component" value="Unassembled WGS sequence"/>
</dbReference>
<organism evidence="2 3">
    <name type="scientific">Melipona bicolor</name>
    <dbReference type="NCBI Taxonomy" id="60889"/>
    <lineage>
        <taxon>Eukaryota</taxon>
        <taxon>Metazoa</taxon>
        <taxon>Ecdysozoa</taxon>
        <taxon>Arthropoda</taxon>
        <taxon>Hexapoda</taxon>
        <taxon>Insecta</taxon>
        <taxon>Pterygota</taxon>
        <taxon>Neoptera</taxon>
        <taxon>Endopterygota</taxon>
        <taxon>Hymenoptera</taxon>
        <taxon>Apocrita</taxon>
        <taxon>Aculeata</taxon>
        <taxon>Apoidea</taxon>
        <taxon>Anthophila</taxon>
        <taxon>Apidae</taxon>
        <taxon>Melipona</taxon>
    </lineage>
</organism>